<protein>
    <recommendedName>
        <fullName evidence="5">General transcription factor 3C polypeptide 3</fullName>
    </recommendedName>
</protein>
<dbReference type="PaxDb" id="2903-EOD04142"/>
<dbReference type="RefSeq" id="XP_005756571.1">
    <property type="nucleotide sequence ID" value="XM_005756514.1"/>
</dbReference>
<accession>A0A0D3HYQ7</accession>
<evidence type="ECO:0008006" key="5">
    <source>
        <dbReference type="Google" id="ProtNLM"/>
    </source>
</evidence>
<feature type="repeat" description="TPR" evidence="1">
    <location>
        <begin position="77"/>
        <end position="110"/>
    </location>
</feature>
<dbReference type="InterPro" id="IPR011990">
    <property type="entry name" value="TPR-like_helical_dom_sf"/>
</dbReference>
<organism evidence="3 4">
    <name type="scientific">Emiliania huxleyi (strain CCMP1516)</name>
    <dbReference type="NCBI Taxonomy" id="280463"/>
    <lineage>
        <taxon>Eukaryota</taxon>
        <taxon>Haptista</taxon>
        <taxon>Haptophyta</taxon>
        <taxon>Prymnesiophyceae</taxon>
        <taxon>Isochrysidales</taxon>
        <taxon>Noelaerhabdaceae</taxon>
        <taxon>Emiliania</taxon>
    </lineage>
</organism>
<evidence type="ECO:0000313" key="3">
    <source>
        <dbReference type="EnsemblProtists" id="EOD04142"/>
    </source>
</evidence>
<proteinExistence type="predicted"/>
<dbReference type="SMART" id="SM00028">
    <property type="entry name" value="TPR"/>
    <property type="match status" value="5"/>
</dbReference>
<dbReference type="Pfam" id="PF14559">
    <property type="entry name" value="TPR_19"/>
    <property type="match status" value="1"/>
</dbReference>
<dbReference type="GeneID" id="17250295"/>
<dbReference type="SUPFAM" id="SSF48452">
    <property type="entry name" value="TPR-like"/>
    <property type="match status" value="1"/>
</dbReference>
<dbReference type="STRING" id="2903.R1B500"/>
<dbReference type="PROSITE" id="PS50005">
    <property type="entry name" value="TPR"/>
    <property type="match status" value="2"/>
</dbReference>
<dbReference type="GO" id="GO:0006383">
    <property type="term" value="P:transcription by RNA polymerase III"/>
    <property type="evidence" value="ECO:0007669"/>
    <property type="project" value="InterPro"/>
</dbReference>
<reference evidence="3" key="2">
    <citation type="submission" date="2024-10" db="UniProtKB">
        <authorList>
            <consortium name="EnsemblProtists"/>
        </authorList>
    </citation>
    <scope>IDENTIFICATION</scope>
</reference>
<dbReference type="KEGG" id="ehx:EMIHUDRAFT_250694"/>
<feature type="compositionally biased region" description="Low complexity" evidence="2">
    <location>
        <begin position="381"/>
        <end position="390"/>
    </location>
</feature>
<dbReference type="EnsemblProtists" id="EOD04142">
    <property type="protein sequence ID" value="EOD04142"/>
    <property type="gene ID" value="EMIHUDRAFT_250694"/>
</dbReference>
<feature type="repeat" description="TPR" evidence="1">
    <location>
        <begin position="43"/>
        <end position="76"/>
    </location>
</feature>
<dbReference type="PANTHER" id="PTHR23082:SF0">
    <property type="entry name" value="GENERAL TRANSCRIPTION FACTOR 3C POLYPEPTIDE 3"/>
    <property type="match status" value="1"/>
</dbReference>
<reference evidence="4" key="1">
    <citation type="journal article" date="2013" name="Nature">
        <title>Pan genome of the phytoplankton Emiliania underpins its global distribution.</title>
        <authorList>
            <person name="Read B.A."/>
            <person name="Kegel J."/>
            <person name="Klute M.J."/>
            <person name="Kuo A."/>
            <person name="Lefebvre S.C."/>
            <person name="Maumus F."/>
            <person name="Mayer C."/>
            <person name="Miller J."/>
            <person name="Monier A."/>
            <person name="Salamov A."/>
            <person name="Young J."/>
            <person name="Aguilar M."/>
            <person name="Claverie J.M."/>
            <person name="Frickenhaus S."/>
            <person name="Gonzalez K."/>
            <person name="Herman E.K."/>
            <person name="Lin Y.C."/>
            <person name="Napier J."/>
            <person name="Ogata H."/>
            <person name="Sarno A.F."/>
            <person name="Shmutz J."/>
            <person name="Schroeder D."/>
            <person name="de Vargas C."/>
            <person name="Verret F."/>
            <person name="von Dassow P."/>
            <person name="Valentin K."/>
            <person name="Van de Peer Y."/>
            <person name="Wheeler G."/>
            <person name="Dacks J.B."/>
            <person name="Delwiche C.F."/>
            <person name="Dyhrman S.T."/>
            <person name="Glockner G."/>
            <person name="John U."/>
            <person name="Richards T."/>
            <person name="Worden A.Z."/>
            <person name="Zhang X."/>
            <person name="Grigoriev I.V."/>
            <person name="Allen A.E."/>
            <person name="Bidle K."/>
            <person name="Borodovsky M."/>
            <person name="Bowler C."/>
            <person name="Brownlee C."/>
            <person name="Cock J.M."/>
            <person name="Elias M."/>
            <person name="Gladyshev V.N."/>
            <person name="Groth M."/>
            <person name="Guda C."/>
            <person name="Hadaegh A."/>
            <person name="Iglesias-Rodriguez M.D."/>
            <person name="Jenkins J."/>
            <person name="Jones B.M."/>
            <person name="Lawson T."/>
            <person name="Leese F."/>
            <person name="Lindquist E."/>
            <person name="Lobanov A."/>
            <person name="Lomsadze A."/>
            <person name="Malik S.B."/>
            <person name="Marsh M.E."/>
            <person name="Mackinder L."/>
            <person name="Mock T."/>
            <person name="Mueller-Roeber B."/>
            <person name="Pagarete A."/>
            <person name="Parker M."/>
            <person name="Probert I."/>
            <person name="Quesneville H."/>
            <person name="Raines C."/>
            <person name="Rensing S.A."/>
            <person name="Riano-Pachon D.M."/>
            <person name="Richier S."/>
            <person name="Rokitta S."/>
            <person name="Shiraiwa Y."/>
            <person name="Soanes D.M."/>
            <person name="van der Giezen M."/>
            <person name="Wahlund T.M."/>
            <person name="Williams B."/>
            <person name="Wilson W."/>
            <person name="Wolfe G."/>
            <person name="Wurch L.L."/>
        </authorList>
    </citation>
    <scope>NUCLEOTIDE SEQUENCE</scope>
</reference>
<dbReference type="eggNOG" id="KOG2076">
    <property type="taxonomic scope" value="Eukaryota"/>
</dbReference>
<evidence type="ECO:0000313" key="4">
    <source>
        <dbReference type="Proteomes" id="UP000013827"/>
    </source>
</evidence>
<dbReference type="Proteomes" id="UP000013827">
    <property type="component" value="Unassembled WGS sequence"/>
</dbReference>
<dbReference type="AlphaFoldDB" id="A0A0D3HYQ7"/>
<dbReference type="Gene3D" id="1.25.40.10">
    <property type="entry name" value="Tetratricopeptide repeat domain"/>
    <property type="match status" value="1"/>
</dbReference>
<dbReference type="GO" id="GO:0000127">
    <property type="term" value="C:transcription factor TFIIIC complex"/>
    <property type="evidence" value="ECO:0007669"/>
    <property type="project" value="TreeGrafter"/>
</dbReference>
<dbReference type="InterPro" id="IPR019734">
    <property type="entry name" value="TPR_rpt"/>
</dbReference>
<dbReference type="PANTHER" id="PTHR23082">
    <property type="entry name" value="TRANSCRIPTION INITIATION FACTOR IIIC TFIIIC , POLYPEPTIDE 3-RELATED"/>
    <property type="match status" value="1"/>
</dbReference>
<dbReference type="HOGENOM" id="CLU_657944_0_0_1"/>
<sequence length="418" mass="44608">MSVTVPPEVQRQLGEATMLYAYRDFQKAMAMLLEVVRLCPRLPHPYETLGLIYEEEGHKKKALQLYLMAANLSRRDAAQWRRLAVLATEVGEAEQALFCLGKTLALTPDDVDSLWEQARLHTQLGQHRKAAAGLASLLQHRPHDAHVVRQLAISYTELGAADRAIELLSHALIERGAYSDGIARVQALRQSEALGLGGKELPLDLRVREGVCCAYTGDSWRTEATAAEAVYLTVGRPLVALELYDRLLASERHVALPSCLTAASAYSSALAVDACSQEALVAACCLSLRRRKPREARCALSDLGEHGAAAALLQPLHDTCFEQLVPTGSKRGKGKRAVAGAQAASRAEEEEEGGRSSAPKRPRLAVSPPAASPPRCGQDEAAAPTAAPPAASVFRQGAEVLPAATAPGRETAGVAGSA</sequence>
<evidence type="ECO:0000256" key="2">
    <source>
        <dbReference type="SAM" id="MobiDB-lite"/>
    </source>
</evidence>
<keyword evidence="4" id="KW-1185">Reference proteome</keyword>
<keyword evidence="1" id="KW-0802">TPR repeat</keyword>
<name>A0A0D3HYQ7_EMIH1</name>
<dbReference type="InterPro" id="IPR039340">
    <property type="entry name" value="Tfc4/TFIIIC-102/Sfc4"/>
</dbReference>
<feature type="region of interest" description="Disordered" evidence="2">
    <location>
        <begin position="327"/>
        <end position="390"/>
    </location>
</feature>
<evidence type="ECO:0000256" key="1">
    <source>
        <dbReference type="PROSITE-ProRule" id="PRU00339"/>
    </source>
</evidence>